<comment type="caution">
    <text evidence="3">The sequence shown here is derived from an EMBL/GenBank/DDBJ whole genome shotgun (WGS) entry which is preliminary data.</text>
</comment>
<dbReference type="Pfam" id="PF08238">
    <property type="entry name" value="Sel1"/>
    <property type="match status" value="6"/>
</dbReference>
<keyword evidence="2" id="KW-0677">Repeat</keyword>
<name>A0A3A8MXK9_9BACT</name>
<dbReference type="InterPro" id="IPR006597">
    <property type="entry name" value="Sel1-like"/>
</dbReference>
<dbReference type="AlphaFoldDB" id="A0A3A8MXK9"/>
<dbReference type="PANTHER" id="PTHR13891:SF1">
    <property type="entry name" value="CYTOCHROME C OXIDASE ASSEMBLY FACTOR 7"/>
    <property type="match status" value="1"/>
</dbReference>
<dbReference type="Proteomes" id="UP000272888">
    <property type="component" value="Unassembled WGS sequence"/>
</dbReference>
<dbReference type="SUPFAM" id="SSF81901">
    <property type="entry name" value="HCP-like"/>
    <property type="match status" value="2"/>
</dbReference>
<dbReference type="InterPro" id="IPR040239">
    <property type="entry name" value="HcpB-like"/>
</dbReference>
<keyword evidence="4" id="KW-1185">Reference proteome</keyword>
<accession>A0A3A8MXK9</accession>
<evidence type="ECO:0000256" key="1">
    <source>
        <dbReference type="ARBA" id="ARBA00008486"/>
    </source>
</evidence>
<evidence type="ECO:0000313" key="3">
    <source>
        <dbReference type="EMBL" id="RKH35989.1"/>
    </source>
</evidence>
<dbReference type="InterPro" id="IPR011990">
    <property type="entry name" value="TPR-like_helical_dom_sf"/>
</dbReference>
<comment type="similarity">
    <text evidence="1">Belongs to the hcp beta-lactamase family.</text>
</comment>
<gene>
    <name evidence="3" type="ORF">D7V93_43115</name>
</gene>
<evidence type="ECO:0000256" key="2">
    <source>
        <dbReference type="ARBA" id="ARBA00022737"/>
    </source>
</evidence>
<evidence type="ECO:0000313" key="4">
    <source>
        <dbReference type="Proteomes" id="UP000272888"/>
    </source>
</evidence>
<dbReference type="SMART" id="SM00671">
    <property type="entry name" value="SEL1"/>
    <property type="match status" value="6"/>
</dbReference>
<sequence>MLVACAHSSSEEAAKSEAEEQLSTLYLRTCGGTRVEACFNRAGRHLKGDGLPKDEARAATLYELGCNGGDTRSCVGLGQLKEEGRGVAKDEAGAAKLYQQACEQNVGEGCGRLALLYGEGRGVEKRQDQAVHFFQLGCIHSDGLSCNNLGVLKLMGAFGLTQDVAGGMDLLVKACNAEVVSACLTMANEFQDGSRVRKDPELAVSYFRQACDLGSKTACERAALPGSAAVTATPEPAPSAEDGAKLAKIRGMCDAPGTGEVKGMACYLMGVAYEKGGSVKQNPGRATVFYKHACDNEVPEGCEAMRRMLGLTPEGAPRPEPKQSVLDSLRLNLPEPRPEPRPEPKQSVLESLRLDPARVKPARRVVPMATATVLDPVARLDAACRAGRANACTRLGLLRRWGM</sequence>
<protein>
    <submittedName>
        <fullName evidence="3">Sel1 repeat family protein</fullName>
    </submittedName>
</protein>
<dbReference type="EMBL" id="RAWB01001035">
    <property type="protein sequence ID" value="RKH35989.1"/>
    <property type="molecule type" value="Genomic_DNA"/>
</dbReference>
<dbReference type="Gene3D" id="1.25.40.10">
    <property type="entry name" value="Tetratricopeptide repeat domain"/>
    <property type="match status" value="2"/>
</dbReference>
<organism evidence="3 4">
    <name type="scientific">Corallococcus llansteffanensis</name>
    <dbReference type="NCBI Taxonomy" id="2316731"/>
    <lineage>
        <taxon>Bacteria</taxon>
        <taxon>Pseudomonadati</taxon>
        <taxon>Myxococcota</taxon>
        <taxon>Myxococcia</taxon>
        <taxon>Myxococcales</taxon>
        <taxon>Cystobacterineae</taxon>
        <taxon>Myxococcaceae</taxon>
        <taxon>Corallococcus</taxon>
    </lineage>
</organism>
<proteinExistence type="inferred from homology"/>
<dbReference type="PANTHER" id="PTHR13891">
    <property type="entry name" value="CYTOCHROME C OXIDASE ASSEMBLY FACTOR 7"/>
    <property type="match status" value="1"/>
</dbReference>
<feature type="non-terminal residue" evidence="3">
    <location>
        <position position="403"/>
    </location>
</feature>
<reference evidence="4" key="1">
    <citation type="submission" date="2018-09" db="EMBL/GenBank/DDBJ databases">
        <authorList>
            <person name="Livingstone P.G."/>
            <person name="Whitworth D.E."/>
        </authorList>
    </citation>
    <scope>NUCLEOTIDE SEQUENCE [LARGE SCALE GENOMIC DNA]</scope>
    <source>
        <strain evidence="4">CA051B</strain>
    </source>
</reference>